<name>A0ABV2WL16_9NOCA</name>
<dbReference type="PROSITE" id="PS00436">
    <property type="entry name" value="PEROXIDASE_2"/>
    <property type="match status" value="1"/>
</dbReference>
<evidence type="ECO:0000259" key="11">
    <source>
        <dbReference type="PROSITE" id="PS50873"/>
    </source>
</evidence>
<reference evidence="12 13" key="1">
    <citation type="submission" date="2024-06" db="EMBL/GenBank/DDBJ databases">
        <title>The Natural Products Discovery Center: Release of the First 8490 Sequenced Strains for Exploring Actinobacteria Biosynthetic Diversity.</title>
        <authorList>
            <person name="Kalkreuter E."/>
            <person name="Kautsar S.A."/>
            <person name="Yang D."/>
            <person name="Bader C.D."/>
            <person name="Teijaro C.N."/>
            <person name="Fluegel L."/>
            <person name="Davis C.M."/>
            <person name="Simpson J.R."/>
            <person name="Lauterbach L."/>
            <person name="Steele A.D."/>
            <person name="Gui C."/>
            <person name="Meng S."/>
            <person name="Li G."/>
            <person name="Viehrig K."/>
            <person name="Ye F."/>
            <person name="Su P."/>
            <person name="Kiefer A.F."/>
            <person name="Nichols A."/>
            <person name="Cepeda A.J."/>
            <person name="Yan W."/>
            <person name="Fan B."/>
            <person name="Jiang Y."/>
            <person name="Adhikari A."/>
            <person name="Zheng C.-J."/>
            <person name="Schuster L."/>
            <person name="Cowan T.M."/>
            <person name="Smanski M.J."/>
            <person name="Chevrette M.G."/>
            <person name="De Carvalho L.P.S."/>
            <person name="Shen B."/>
        </authorList>
    </citation>
    <scope>NUCLEOTIDE SEQUENCE [LARGE SCALE GENOMIC DNA]</scope>
    <source>
        <strain evidence="12 13">NPDC019708</strain>
    </source>
</reference>
<dbReference type="SUPFAM" id="SSF48113">
    <property type="entry name" value="Heme-dependent peroxidases"/>
    <property type="match status" value="2"/>
</dbReference>
<comment type="catalytic activity">
    <reaction evidence="8 9">
        <text>H2O2 + AH2 = A + 2 H2O</text>
        <dbReference type="Rhea" id="RHEA:30275"/>
        <dbReference type="ChEBI" id="CHEBI:13193"/>
        <dbReference type="ChEBI" id="CHEBI:15377"/>
        <dbReference type="ChEBI" id="CHEBI:16240"/>
        <dbReference type="ChEBI" id="CHEBI:17499"/>
        <dbReference type="EC" id="1.11.1.21"/>
    </reaction>
</comment>
<feature type="site" description="Transition state stabilizer" evidence="8">
    <location>
        <position position="91"/>
    </location>
</feature>
<keyword evidence="3 8" id="KW-0479">Metal-binding</keyword>
<evidence type="ECO:0000313" key="13">
    <source>
        <dbReference type="Proteomes" id="UP001550628"/>
    </source>
</evidence>
<dbReference type="EC" id="1.11.1.21" evidence="8 9"/>
<dbReference type="CDD" id="cd08200">
    <property type="entry name" value="catalase_peroxidase_2"/>
    <property type="match status" value="1"/>
</dbReference>
<dbReference type="Gene3D" id="1.10.420.10">
    <property type="entry name" value="Peroxidase, domain 2"/>
    <property type="match status" value="2"/>
</dbReference>
<evidence type="ECO:0000256" key="2">
    <source>
        <dbReference type="ARBA" id="ARBA00022617"/>
    </source>
</evidence>
<evidence type="ECO:0000256" key="7">
    <source>
        <dbReference type="ARBA" id="ARBA00049145"/>
    </source>
</evidence>
<dbReference type="CDD" id="cd00649">
    <property type="entry name" value="catalase_peroxidase_1"/>
    <property type="match status" value="1"/>
</dbReference>
<keyword evidence="5 8" id="KW-0408">Iron</keyword>
<accession>A0ABV2WL16</accession>
<dbReference type="PANTHER" id="PTHR30555">
    <property type="entry name" value="HYDROPEROXIDASE I, BIFUNCTIONAL CATALASE-PEROXIDASE"/>
    <property type="match status" value="1"/>
</dbReference>
<feature type="active site" description="Proton acceptor" evidence="8">
    <location>
        <position position="95"/>
    </location>
</feature>
<organism evidence="12 13">
    <name type="scientific">Nocardia rhamnosiphila</name>
    <dbReference type="NCBI Taxonomy" id="426716"/>
    <lineage>
        <taxon>Bacteria</taxon>
        <taxon>Bacillati</taxon>
        <taxon>Actinomycetota</taxon>
        <taxon>Actinomycetes</taxon>
        <taxon>Mycobacteriales</taxon>
        <taxon>Nocardiaceae</taxon>
        <taxon>Nocardia</taxon>
    </lineage>
</organism>
<comment type="similarity">
    <text evidence="8 9">Belongs to the peroxidase family. Peroxidase/catalase subfamily.</text>
</comment>
<evidence type="ECO:0000256" key="9">
    <source>
        <dbReference type="RuleBase" id="RU003451"/>
    </source>
</evidence>
<keyword evidence="1 8" id="KW-0575">Peroxidase</keyword>
<dbReference type="GO" id="GO:0004601">
    <property type="term" value="F:peroxidase activity"/>
    <property type="evidence" value="ECO:0007669"/>
    <property type="project" value="UniProtKB-KW"/>
</dbReference>
<gene>
    <name evidence="8 12" type="primary">katG</name>
    <name evidence="12" type="ORF">ABZ510_06915</name>
</gene>
<dbReference type="Gene3D" id="1.10.520.10">
    <property type="match status" value="2"/>
</dbReference>
<evidence type="ECO:0000256" key="10">
    <source>
        <dbReference type="SAM" id="MobiDB-lite"/>
    </source>
</evidence>
<comment type="subunit">
    <text evidence="8">Homodimer or homotetramer.</text>
</comment>
<dbReference type="NCBIfam" id="NF011635">
    <property type="entry name" value="PRK15061.1"/>
    <property type="match status" value="1"/>
</dbReference>
<evidence type="ECO:0000256" key="4">
    <source>
        <dbReference type="ARBA" id="ARBA00023002"/>
    </source>
</evidence>
<comment type="caution">
    <text evidence="12">The sequence shown here is derived from an EMBL/GenBank/DDBJ whole genome shotgun (WGS) entry which is preliminary data.</text>
</comment>
<evidence type="ECO:0000256" key="3">
    <source>
        <dbReference type="ARBA" id="ARBA00022723"/>
    </source>
</evidence>
<comment type="catalytic activity">
    <reaction evidence="7 8 9">
        <text>2 H2O2 = O2 + 2 H2O</text>
        <dbReference type="Rhea" id="RHEA:20309"/>
        <dbReference type="ChEBI" id="CHEBI:15377"/>
        <dbReference type="ChEBI" id="CHEBI:15379"/>
        <dbReference type="ChEBI" id="CHEBI:16240"/>
        <dbReference type="EC" id="1.11.1.21"/>
    </reaction>
</comment>
<dbReference type="Pfam" id="PF00141">
    <property type="entry name" value="peroxidase"/>
    <property type="match status" value="2"/>
</dbReference>
<dbReference type="GeneID" id="96242279"/>
<feature type="binding site" description="axial binding residue" evidence="8">
    <location>
        <position position="258"/>
    </location>
    <ligand>
        <name>heme b</name>
        <dbReference type="ChEBI" id="CHEBI:60344"/>
    </ligand>
    <ligandPart>
        <name>Fe</name>
        <dbReference type="ChEBI" id="CHEBI:18248"/>
    </ligandPart>
</feature>
<comment type="function">
    <text evidence="8">Bifunctional enzyme with both catalase and broad-spectrum peroxidase activity.</text>
</comment>
<dbReference type="InterPro" id="IPR019793">
    <property type="entry name" value="Peroxidases_heam-ligand_BS"/>
</dbReference>
<evidence type="ECO:0000256" key="5">
    <source>
        <dbReference type="ARBA" id="ARBA00023004"/>
    </source>
</evidence>
<dbReference type="InterPro" id="IPR000763">
    <property type="entry name" value="Catalase_peroxidase"/>
</dbReference>
<dbReference type="PROSITE" id="PS00435">
    <property type="entry name" value="PEROXIDASE_1"/>
    <property type="match status" value="1"/>
</dbReference>
<feature type="region of interest" description="Disordered" evidence="10">
    <location>
        <begin position="1"/>
        <end position="23"/>
    </location>
</feature>
<dbReference type="NCBIfam" id="TIGR00198">
    <property type="entry name" value="cat_per_HPI"/>
    <property type="match status" value="1"/>
</dbReference>
<dbReference type="InterPro" id="IPR019794">
    <property type="entry name" value="Peroxidases_AS"/>
</dbReference>
<keyword evidence="13" id="KW-1185">Reference proteome</keyword>
<dbReference type="Proteomes" id="UP001550628">
    <property type="component" value="Unassembled WGS sequence"/>
</dbReference>
<dbReference type="InterPro" id="IPR002016">
    <property type="entry name" value="Haem_peroxidase"/>
</dbReference>
<feature type="domain" description="Plant heme peroxidase family profile" evidence="11">
    <location>
        <begin position="128"/>
        <end position="421"/>
    </location>
</feature>
<keyword evidence="4 8" id="KW-0560">Oxidoreductase</keyword>
<sequence length="726" mass="79732">MSDSTTGQCPFTAKHPTTGAGNRDWWPNQLNLKILRKNAPASDPMEPDFDYATEFETLDLNEVRRDITEILTNSQDWWPADFGHYGPLMVRMAWHSAGTYRTIDGRGGGGGGMQRFAPLNSWPDNGNLDKARRLLWPVKKKYGKKLSWADLMIFAGNVALESMGFETFGFAGGRADLWEPDEDVYWGPESVWLEDERYTGDRDLESPLGAVQMGLIYVNPEGPNGNPDPLASAVDIKETFGRMAMDHEETVALIAGGHTFGKTHGAGDAALVGAEPEGGLIEQQGLGWKSTHGTGKAGDAITSGLEVTWTTKPTQWTNDFFEILFGYEWELTQSPAGANQWVAKDADAIIPDAHSDARKKPTMLTTDLALRFDPEFEVISRRFLENPDQFADAFARAWYKLTHRDMGPIERYLGAEVPSEVLLWQDPIPAVDFEVIDEADIAALKEQVLATGLTVPQLVSTAWASASTFRSSDKRGGANGARIRLEPQKSWDINEPEQLATVLSALEKIQESFNGAQTGGKKVTLADLIVIAGAAGVEEAAKAAGVQVTVPVTPGRNDALQEQTDIDSFGVLEPRADGFRNYIGKGHRLPSEHLLIDRANLLNLTAPEMTVLVGGLRVLGANYKQSPQGVFTGNVGTLTNDFFVNLLDMGIEWKSIDESQETFEARDTATGEVKWTGTRYDLLFGSNSELRAVAEVYAADDAKEKFVRDFVSAWNKVMNADRFDLA</sequence>
<proteinExistence type="inferred from homology"/>
<feature type="cross-link" description="Tryptophyl-tyrosyl-methioninium (Tyr-Met) (with Trp-94)" evidence="8">
    <location>
        <begin position="217"/>
        <end position="243"/>
    </location>
</feature>
<evidence type="ECO:0000313" key="12">
    <source>
        <dbReference type="EMBL" id="MEU1951577.1"/>
    </source>
</evidence>
<dbReference type="EMBL" id="JBEYBF010000003">
    <property type="protein sequence ID" value="MEU1951577.1"/>
    <property type="molecule type" value="Genomic_DNA"/>
</dbReference>
<comment type="PTM">
    <text evidence="8">Formation of the three residue Trp-Tyr-Met cross-link is important for the catalase, but not the peroxidase activity of the enzyme.</text>
</comment>
<dbReference type="HAMAP" id="MF_01961">
    <property type="entry name" value="Catal_peroxid"/>
    <property type="match status" value="1"/>
</dbReference>
<evidence type="ECO:0000256" key="6">
    <source>
        <dbReference type="ARBA" id="ARBA00023324"/>
    </source>
</evidence>
<dbReference type="PRINTS" id="PR00458">
    <property type="entry name" value="PEROXIDASE"/>
</dbReference>
<comment type="caution">
    <text evidence="8">Lacks conserved residue(s) required for the propagation of feature annotation.</text>
</comment>
<protein>
    <recommendedName>
        <fullName evidence="8 9">Catalase-peroxidase</fullName>
        <shortName evidence="8">CP</shortName>
        <ecNumber evidence="8 9">1.11.1.21</ecNumber>
    </recommendedName>
    <alternativeName>
        <fullName evidence="8">Peroxidase/catalase</fullName>
    </alternativeName>
</protein>
<comment type="cofactor">
    <cofactor evidence="8">
        <name>heme b</name>
        <dbReference type="ChEBI" id="CHEBI:60344"/>
    </cofactor>
    <text evidence="8">Binds 1 heme b (iron(II)-protoporphyrin IX) group per dimer.</text>
</comment>
<dbReference type="PRINTS" id="PR00460">
    <property type="entry name" value="BPEROXIDASE"/>
</dbReference>
<keyword evidence="2 8" id="KW-0349">Heme</keyword>
<dbReference type="InterPro" id="IPR010255">
    <property type="entry name" value="Haem_peroxidase_sf"/>
</dbReference>
<dbReference type="PROSITE" id="PS50873">
    <property type="entry name" value="PEROXIDASE_4"/>
    <property type="match status" value="1"/>
</dbReference>
<keyword evidence="6 8" id="KW-0376">Hydrogen peroxide</keyword>
<dbReference type="PANTHER" id="PTHR30555:SF0">
    <property type="entry name" value="CATALASE-PEROXIDASE"/>
    <property type="match status" value="1"/>
</dbReference>
<evidence type="ECO:0000256" key="8">
    <source>
        <dbReference type="HAMAP-Rule" id="MF_01961"/>
    </source>
</evidence>
<dbReference type="RefSeq" id="WP_030519931.1">
    <property type="nucleotide sequence ID" value="NZ_JBEYBD010000001.1"/>
</dbReference>
<evidence type="ECO:0000256" key="1">
    <source>
        <dbReference type="ARBA" id="ARBA00022559"/>
    </source>
</evidence>